<organism evidence="2 3">
    <name type="scientific">Mycolicibacterium hodleri</name>
    <dbReference type="NCBI Taxonomy" id="49897"/>
    <lineage>
        <taxon>Bacteria</taxon>
        <taxon>Bacillati</taxon>
        <taxon>Actinomycetota</taxon>
        <taxon>Actinomycetes</taxon>
        <taxon>Mycobacteriales</taxon>
        <taxon>Mycobacteriaceae</taxon>
        <taxon>Mycolicibacterium</taxon>
    </lineage>
</organism>
<comment type="caution">
    <text evidence="2">The sequence shown here is derived from an EMBL/GenBank/DDBJ whole genome shotgun (WGS) entry which is preliminary data.</text>
</comment>
<evidence type="ECO:0000259" key="1">
    <source>
        <dbReference type="Pfam" id="PF02036"/>
    </source>
</evidence>
<keyword evidence="3" id="KW-1185">Reference proteome</keyword>
<dbReference type="InterPro" id="IPR003033">
    <property type="entry name" value="SCP2_sterol-bd_dom"/>
</dbReference>
<dbReference type="Proteomes" id="UP000320095">
    <property type="component" value="Unassembled WGS sequence"/>
</dbReference>
<sequence>MSVFKSEDEVNQIFGTFLREITSDPALGPKFLASNTSFKICFTDPEANLFVDATKDPVEVEVGDTAATSDADVELMMTADDGHKFWLGDMNLMGALARRKIKPKGEVTKLVGLLPTLQQAYGVYRQHAINGGLPVG</sequence>
<name>A0A502E7G6_9MYCO</name>
<dbReference type="AlphaFoldDB" id="A0A502E7G6"/>
<dbReference type="Pfam" id="PF02036">
    <property type="entry name" value="SCP2"/>
    <property type="match status" value="1"/>
</dbReference>
<dbReference type="InterPro" id="IPR036527">
    <property type="entry name" value="SCP2_sterol-bd_dom_sf"/>
</dbReference>
<gene>
    <name evidence="2" type="ORF">EAH80_19080</name>
</gene>
<protein>
    <recommendedName>
        <fullName evidence="1">SCP2 domain-containing protein</fullName>
    </recommendedName>
</protein>
<evidence type="ECO:0000313" key="3">
    <source>
        <dbReference type="Proteomes" id="UP000320095"/>
    </source>
</evidence>
<dbReference type="EMBL" id="RCZG01000008">
    <property type="protein sequence ID" value="TPG32391.1"/>
    <property type="molecule type" value="Genomic_DNA"/>
</dbReference>
<feature type="domain" description="SCP2" evidence="1">
    <location>
        <begin position="24"/>
        <end position="108"/>
    </location>
</feature>
<reference evidence="2 3" key="1">
    <citation type="journal article" date="2019" name="Environ. Microbiol.">
        <title>Species interactions and distinct microbial communities in high Arctic permafrost affected cryosols are associated with the CH4 and CO2 gas fluxes.</title>
        <authorList>
            <person name="Altshuler I."/>
            <person name="Hamel J."/>
            <person name="Turney S."/>
            <person name="Magnuson E."/>
            <person name="Levesque R."/>
            <person name="Greer C."/>
            <person name="Whyte L.G."/>
        </authorList>
    </citation>
    <scope>NUCLEOTIDE SEQUENCE [LARGE SCALE GENOMIC DNA]</scope>
    <source>
        <strain evidence="2 3">S5.20</strain>
    </source>
</reference>
<accession>A0A502E7G6</accession>
<evidence type="ECO:0000313" key="2">
    <source>
        <dbReference type="EMBL" id="TPG32391.1"/>
    </source>
</evidence>
<dbReference type="RefSeq" id="WP_140694233.1">
    <property type="nucleotide sequence ID" value="NZ_RCZG01000008.1"/>
</dbReference>
<dbReference type="OrthoDB" id="5418706at2"/>
<dbReference type="SUPFAM" id="SSF55718">
    <property type="entry name" value="SCP-like"/>
    <property type="match status" value="1"/>
</dbReference>
<dbReference type="Gene3D" id="3.30.1050.10">
    <property type="entry name" value="SCP2 sterol-binding domain"/>
    <property type="match status" value="1"/>
</dbReference>
<proteinExistence type="predicted"/>